<proteinExistence type="predicted"/>
<reference evidence="2 3" key="1">
    <citation type="submission" date="2021-07" db="EMBL/GenBank/DDBJ databases">
        <title>Paraburkholderia edwinii protects Aspergillus sp. from phenazines by acting as a toxin sponge.</title>
        <authorList>
            <person name="Dahlstrom K.M."/>
            <person name="Newman D.K."/>
        </authorList>
    </citation>
    <scope>NUCLEOTIDE SEQUENCE [LARGE SCALE GENOMIC DNA]</scope>
    <source>
        <strain evidence="2 3">Pe01</strain>
    </source>
</reference>
<dbReference type="Proteomes" id="UP000826462">
    <property type="component" value="Chromosome 1"/>
</dbReference>
<organism evidence="2 3">
    <name type="scientific">Paraburkholderia edwinii</name>
    <dbReference type="NCBI Taxonomy" id="2861782"/>
    <lineage>
        <taxon>Bacteria</taxon>
        <taxon>Pseudomonadati</taxon>
        <taxon>Pseudomonadota</taxon>
        <taxon>Betaproteobacteria</taxon>
        <taxon>Burkholderiales</taxon>
        <taxon>Burkholderiaceae</taxon>
        <taxon>Paraburkholderia</taxon>
    </lineage>
</organism>
<dbReference type="EMBL" id="CP080095">
    <property type="protein sequence ID" value="QYD69016.1"/>
    <property type="molecule type" value="Genomic_DNA"/>
</dbReference>
<feature type="region of interest" description="Disordered" evidence="1">
    <location>
        <begin position="162"/>
        <end position="189"/>
    </location>
</feature>
<evidence type="ECO:0000313" key="2">
    <source>
        <dbReference type="EMBL" id="QYD69016.1"/>
    </source>
</evidence>
<sequence>MSAPLKVPTTYADWSECLDYFEAGIDDDAALSVMGSGTLSWTGGVAPLFARRVSAALDTRIKRIADELSRGIRLGADFNALARAMLDARKKLAQLYQLASLPVLAEELRGSLEQQLTQYAQTAQNSLEDSARHDRSGQLASTIRQCSLLNFKAHAAAIPQPTDVGTSSAAHRPDAGRPSGPVRRRNILV</sequence>
<protein>
    <recommendedName>
        <fullName evidence="4">Phasin family protein</fullName>
    </recommendedName>
</protein>
<gene>
    <name evidence="2" type="ORF">KZJ38_01035</name>
</gene>
<accession>A0ABX8UK96</accession>
<keyword evidence="3" id="KW-1185">Reference proteome</keyword>
<evidence type="ECO:0000313" key="3">
    <source>
        <dbReference type="Proteomes" id="UP000826462"/>
    </source>
</evidence>
<evidence type="ECO:0008006" key="4">
    <source>
        <dbReference type="Google" id="ProtNLM"/>
    </source>
</evidence>
<dbReference type="RefSeq" id="WP_219798391.1">
    <property type="nucleotide sequence ID" value="NZ_CP080095.1"/>
</dbReference>
<name>A0ABX8UK96_9BURK</name>
<evidence type="ECO:0000256" key="1">
    <source>
        <dbReference type="SAM" id="MobiDB-lite"/>
    </source>
</evidence>